<comment type="caution">
    <text evidence="1">The sequence shown here is derived from an EMBL/GenBank/DDBJ whole genome shotgun (WGS) entry which is preliminary data.</text>
</comment>
<evidence type="ECO:0000313" key="1">
    <source>
        <dbReference type="EMBL" id="MEK0081709.1"/>
    </source>
</evidence>
<gene>
    <name evidence="1" type="ORF">U1T56_00980</name>
</gene>
<accession>A0ABU8XL89</accession>
<proteinExistence type="predicted"/>
<evidence type="ECO:0000313" key="2">
    <source>
        <dbReference type="Proteomes" id="UP001375743"/>
    </source>
</evidence>
<organism evidence="1 2">
    <name type="scientific">Benzoatithermus flavus</name>
    <dbReference type="NCBI Taxonomy" id="3108223"/>
    <lineage>
        <taxon>Bacteria</taxon>
        <taxon>Pseudomonadati</taxon>
        <taxon>Pseudomonadota</taxon>
        <taxon>Alphaproteobacteria</taxon>
        <taxon>Geminicoccales</taxon>
        <taxon>Geminicoccaceae</taxon>
        <taxon>Benzoatithermus</taxon>
    </lineage>
</organism>
<sequence>MLDELLENGEAHEGEPDPVLVVSAGKGSGDRCLGTRHAVAEQHQQVRCDPRDRGIDVGGRPETRRHVMARLVVLVGRWEGAALGCKVVARRRSGETT</sequence>
<dbReference type="RefSeq" id="WP_418157558.1">
    <property type="nucleotide sequence ID" value="NZ_JBBLZC010000001.1"/>
</dbReference>
<dbReference type="EMBL" id="JBBLZC010000001">
    <property type="protein sequence ID" value="MEK0081709.1"/>
    <property type="molecule type" value="Genomic_DNA"/>
</dbReference>
<name>A0ABU8XL89_9PROT</name>
<protein>
    <submittedName>
        <fullName evidence="1">Uncharacterized protein</fullName>
    </submittedName>
</protein>
<dbReference type="Proteomes" id="UP001375743">
    <property type="component" value="Unassembled WGS sequence"/>
</dbReference>
<reference evidence="1 2" key="1">
    <citation type="submission" date="2024-01" db="EMBL/GenBank/DDBJ databases">
        <title>Multi-omics insights into the function and evolution of sodium benzoate biodegradation pathways in Benzoatithermus flavus gen. nov., sp. nov. from hot spring.</title>
        <authorList>
            <person name="Hu C.-J."/>
            <person name="Li W.-J."/>
        </authorList>
    </citation>
    <scope>NUCLEOTIDE SEQUENCE [LARGE SCALE GENOMIC DNA]</scope>
    <source>
        <strain evidence="1 2">SYSU G07066</strain>
    </source>
</reference>
<keyword evidence="2" id="KW-1185">Reference proteome</keyword>